<evidence type="ECO:0000256" key="1">
    <source>
        <dbReference type="ARBA" id="ARBA00022786"/>
    </source>
</evidence>
<accession>A0AAN6Q8W7</accession>
<dbReference type="InterPro" id="IPR000608">
    <property type="entry name" value="UBC"/>
</dbReference>
<dbReference type="EMBL" id="MU863626">
    <property type="protein sequence ID" value="KAK4105096.1"/>
    <property type="molecule type" value="Genomic_DNA"/>
</dbReference>
<dbReference type="PANTHER" id="PTHR24067">
    <property type="entry name" value="UBIQUITIN-CONJUGATING ENZYME E2"/>
    <property type="match status" value="1"/>
</dbReference>
<evidence type="ECO:0000313" key="4">
    <source>
        <dbReference type="EMBL" id="KAK4105096.1"/>
    </source>
</evidence>
<evidence type="ECO:0000256" key="2">
    <source>
        <dbReference type="SAM" id="MobiDB-lite"/>
    </source>
</evidence>
<proteinExistence type="predicted"/>
<dbReference type="InterPro" id="IPR016135">
    <property type="entry name" value="UBQ-conjugating_enzyme/RWD"/>
</dbReference>
<evidence type="ECO:0000313" key="5">
    <source>
        <dbReference type="Proteomes" id="UP001305647"/>
    </source>
</evidence>
<reference evidence="4" key="2">
    <citation type="submission" date="2023-05" db="EMBL/GenBank/DDBJ databases">
        <authorList>
            <consortium name="Lawrence Berkeley National Laboratory"/>
            <person name="Steindorff A."/>
            <person name="Hensen N."/>
            <person name="Bonometti L."/>
            <person name="Westerberg I."/>
            <person name="Brannstrom I.O."/>
            <person name="Guillou S."/>
            <person name="Cros-Aarteil S."/>
            <person name="Calhoun S."/>
            <person name="Haridas S."/>
            <person name="Kuo A."/>
            <person name="Mondo S."/>
            <person name="Pangilinan J."/>
            <person name="Riley R."/>
            <person name="Labutti K."/>
            <person name="Andreopoulos B."/>
            <person name="Lipzen A."/>
            <person name="Chen C."/>
            <person name="Yanf M."/>
            <person name="Daum C."/>
            <person name="Ng V."/>
            <person name="Clum A."/>
            <person name="Ohm R."/>
            <person name="Martin F."/>
            <person name="Silar P."/>
            <person name="Natvig D."/>
            <person name="Lalanne C."/>
            <person name="Gautier V."/>
            <person name="Ament-Velasquez S.L."/>
            <person name="Kruys A."/>
            <person name="Hutchinson M.I."/>
            <person name="Powell A.J."/>
            <person name="Barry K."/>
            <person name="Miller A.N."/>
            <person name="Grigoriev I.V."/>
            <person name="Debuchy R."/>
            <person name="Gladieux P."/>
            <person name="Thoren M.H."/>
            <person name="Johannesson H."/>
        </authorList>
    </citation>
    <scope>NUCLEOTIDE SEQUENCE</scope>
    <source>
        <strain evidence="4">CBS 757.83</strain>
    </source>
</reference>
<dbReference type="PROSITE" id="PS50127">
    <property type="entry name" value="UBC_2"/>
    <property type="match status" value="1"/>
</dbReference>
<evidence type="ECO:0000259" key="3">
    <source>
        <dbReference type="PROSITE" id="PS50127"/>
    </source>
</evidence>
<gene>
    <name evidence="4" type="ORF">N658DRAFT_493206</name>
</gene>
<name>A0AAN6Q8W7_9PEZI</name>
<feature type="compositionally biased region" description="Acidic residues" evidence="2">
    <location>
        <begin position="191"/>
        <end position="243"/>
    </location>
</feature>
<dbReference type="Proteomes" id="UP001305647">
    <property type="component" value="Unassembled WGS sequence"/>
</dbReference>
<sequence>MSHATAPTGARTRLMSEMKALRKEKWIHFEDDDAGNILKWHFGLMVINSESAFNGGYFRAEMVFTDEYPYQPPRFRFLIPITHPNIYPDGQLCISILHKPGEDLMSGEEASERWSPLQGAESVLRSVLLLLDDPEINSPANVDAGVLYRDRRSDYLQKARETVEKSKKDVPADFEMPTTFEAAPPPKQENDNDFWADESDEEYDFGGSDTGDDEEMGDFEDEDEGEEEGEEQDGSEEEDDDDAVIYRGAIAGR</sequence>
<dbReference type="Gene3D" id="3.10.110.10">
    <property type="entry name" value="Ubiquitin Conjugating Enzyme"/>
    <property type="match status" value="1"/>
</dbReference>
<feature type="compositionally biased region" description="Basic and acidic residues" evidence="2">
    <location>
        <begin position="160"/>
        <end position="171"/>
    </location>
</feature>
<comment type="caution">
    <text evidence="4">The sequence shown here is derived from an EMBL/GenBank/DDBJ whole genome shotgun (WGS) entry which is preliminary data.</text>
</comment>
<dbReference type="AlphaFoldDB" id="A0AAN6Q8W7"/>
<organism evidence="4 5">
    <name type="scientific">Parathielavia hyrcaniae</name>
    <dbReference type="NCBI Taxonomy" id="113614"/>
    <lineage>
        <taxon>Eukaryota</taxon>
        <taxon>Fungi</taxon>
        <taxon>Dikarya</taxon>
        <taxon>Ascomycota</taxon>
        <taxon>Pezizomycotina</taxon>
        <taxon>Sordariomycetes</taxon>
        <taxon>Sordariomycetidae</taxon>
        <taxon>Sordariales</taxon>
        <taxon>Chaetomiaceae</taxon>
        <taxon>Parathielavia</taxon>
    </lineage>
</organism>
<keyword evidence="1" id="KW-0833">Ubl conjugation pathway</keyword>
<dbReference type="SUPFAM" id="SSF54495">
    <property type="entry name" value="UBC-like"/>
    <property type="match status" value="1"/>
</dbReference>
<feature type="domain" description="UBC core" evidence="3">
    <location>
        <begin position="9"/>
        <end position="168"/>
    </location>
</feature>
<reference evidence="4" key="1">
    <citation type="journal article" date="2023" name="Mol. Phylogenet. Evol.">
        <title>Genome-scale phylogeny and comparative genomics of the fungal order Sordariales.</title>
        <authorList>
            <person name="Hensen N."/>
            <person name="Bonometti L."/>
            <person name="Westerberg I."/>
            <person name="Brannstrom I.O."/>
            <person name="Guillou S."/>
            <person name="Cros-Aarteil S."/>
            <person name="Calhoun S."/>
            <person name="Haridas S."/>
            <person name="Kuo A."/>
            <person name="Mondo S."/>
            <person name="Pangilinan J."/>
            <person name="Riley R."/>
            <person name="LaButti K."/>
            <person name="Andreopoulos B."/>
            <person name="Lipzen A."/>
            <person name="Chen C."/>
            <person name="Yan M."/>
            <person name="Daum C."/>
            <person name="Ng V."/>
            <person name="Clum A."/>
            <person name="Steindorff A."/>
            <person name="Ohm R.A."/>
            <person name="Martin F."/>
            <person name="Silar P."/>
            <person name="Natvig D.O."/>
            <person name="Lalanne C."/>
            <person name="Gautier V."/>
            <person name="Ament-Velasquez S.L."/>
            <person name="Kruys A."/>
            <person name="Hutchinson M.I."/>
            <person name="Powell A.J."/>
            <person name="Barry K."/>
            <person name="Miller A.N."/>
            <person name="Grigoriev I.V."/>
            <person name="Debuchy R."/>
            <person name="Gladieux P."/>
            <person name="Hiltunen Thoren M."/>
            <person name="Johannesson H."/>
        </authorList>
    </citation>
    <scope>NUCLEOTIDE SEQUENCE</scope>
    <source>
        <strain evidence="4">CBS 757.83</strain>
    </source>
</reference>
<feature type="region of interest" description="Disordered" evidence="2">
    <location>
        <begin position="160"/>
        <end position="253"/>
    </location>
</feature>
<keyword evidence="5" id="KW-1185">Reference proteome</keyword>
<dbReference type="SMART" id="SM00212">
    <property type="entry name" value="UBCc"/>
    <property type="match status" value="1"/>
</dbReference>
<dbReference type="InterPro" id="IPR050113">
    <property type="entry name" value="Ub_conjugating_enzyme"/>
</dbReference>
<protein>
    <recommendedName>
        <fullName evidence="3">UBC core domain-containing protein</fullName>
    </recommendedName>
</protein>
<dbReference type="Pfam" id="PF00179">
    <property type="entry name" value="UQ_con"/>
    <property type="match status" value="1"/>
</dbReference>